<proteinExistence type="predicted"/>
<name>A0A368UK17_9BACT</name>
<dbReference type="EMBL" id="QPIZ01000032">
    <property type="protein sequence ID" value="RCW29022.1"/>
    <property type="molecule type" value="Genomic_DNA"/>
</dbReference>
<dbReference type="AlphaFoldDB" id="A0A368UK17"/>
<feature type="non-terminal residue" evidence="1">
    <location>
        <position position="1"/>
    </location>
</feature>
<evidence type="ECO:0000313" key="2">
    <source>
        <dbReference type="Proteomes" id="UP000252733"/>
    </source>
</evidence>
<reference evidence="1 2" key="1">
    <citation type="submission" date="2018-07" db="EMBL/GenBank/DDBJ databases">
        <title>Freshwater and sediment microbial communities from various areas in North America, analyzing microbe dynamics in response to fracking.</title>
        <authorList>
            <person name="Lamendella R."/>
        </authorList>
    </citation>
    <scope>NUCLEOTIDE SEQUENCE [LARGE SCALE GENOMIC DNA]</scope>
    <source>
        <strain evidence="1 2">160A</strain>
    </source>
</reference>
<accession>A0A368UK17</accession>
<comment type="caution">
    <text evidence="1">The sequence shown here is derived from an EMBL/GenBank/DDBJ whole genome shotgun (WGS) entry which is preliminary data.</text>
</comment>
<sequence length="59" mass="7268">RYKPKHEKKSKNCQRTYEIRHFGRINFNGLLDTNLVNYTHYCLEKQIFKEIPFPNFVLH</sequence>
<keyword evidence="2" id="KW-1185">Reference proteome</keyword>
<organism evidence="1 2">
    <name type="scientific">Marinilabilia salmonicolor</name>
    <dbReference type="NCBI Taxonomy" id="989"/>
    <lineage>
        <taxon>Bacteria</taxon>
        <taxon>Pseudomonadati</taxon>
        <taxon>Bacteroidota</taxon>
        <taxon>Bacteroidia</taxon>
        <taxon>Marinilabiliales</taxon>
        <taxon>Marinilabiliaceae</taxon>
        <taxon>Marinilabilia</taxon>
    </lineage>
</organism>
<protein>
    <submittedName>
        <fullName evidence="1">Uncharacterized protein</fullName>
    </submittedName>
</protein>
<evidence type="ECO:0000313" key="1">
    <source>
        <dbReference type="EMBL" id="RCW29022.1"/>
    </source>
</evidence>
<dbReference type="Proteomes" id="UP000252733">
    <property type="component" value="Unassembled WGS sequence"/>
</dbReference>
<gene>
    <name evidence="1" type="ORF">DFO77_1321</name>
</gene>